<protein>
    <submittedName>
        <fullName evidence="2">Uncharacterized protein</fullName>
    </submittedName>
</protein>
<keyword evidence="1" id="KW-1133">Transmembrane helix</keyword>
<organism evidence="2 3">
    <name type="scientific">Sulfobacillus benefaciens</name>
    <dbReference type="NCBI Taxonomy" id="453960"/>
    <lineage>
        <taxon>Bacteria</taxon>
        <taxon>Bacillati</taxon>
        <taxon>Bacillota</taxon>
        <taxon>Clostridia</taxon>
        <taxon>Eubacteriales</taxon>
        <taxon>Clostridiales Family XVII. Incertae Sedis</taxon>
        <taxon>Sulfobacillus</taxon>
    </lineage>
</organism>
<keyword evidence="1" id="KW-0472">Membrane</keyword>
<dbReference type="Proteomes" id="UP000242699">
    <property type="component" value="Unassembled WGS sequence"/>
</dbReference>
<dbReference type="EMBL" id="PXYT01000093">
    <property type="protein sequence ID" value="PSR23453.1"/>
    <property type="molecule type" value="Genomic_DNA"/>
</dbReference>
<reference evidence="2 3" key="1">
    <citation type="journal article" date="2014" name="BMC Genomics">
        <title>Comparison of environmental and isolate Sulfobacillus genomes reveals diverse carbon, sulfur, nitrogen, and hydrogen metabolisms.</title>
        <authorList>
            <person name="Justice N.B."/>
            <person name="Norman A."/>
            <person name="Brown C.T."/>
            <person name="Singh A."/>
            <person name="Thomas B.C."/>
            <person name="Banfield J.F."/>
        </authorList>
    </citation>
    <scope>NUCLEOTIDE SEQUENCE [LARGE SCALE GENOMIC DNA]</scope>
    <source>
        <strain evidence="2">AMDSBA1</strain>
    </source>
</reference>
<comment type="caution">
    <text evidence="2">The sequence shown here is derived from an EMBL/GenBank/DDBJ whole genome shotgun (WGS) entry which is preliminary data.</text>
</comment>
<name>A0A2T2WML0_9FIRM</name>
<feature type="transmembrane region" description="Helical" evidence="1">
    <location>
        <begin position="21"/>
        <end position="42"/>
    </location>
</feature>
<gene>
    <name evidence="2" type="ORF">C7B43_20040</name>
</gene>
<accession>A0A2T2WML0</accession>
<evidence type="ECO:0000256" key="1">
    <source>
        <dbReference type="SAM" id="Phobius"/>
    </source>
</evidence>
<keyword evidence="1" id="KW-0812">Transmembrane</keyword>
<feature type="transmembrane region" description="Helical" evidence="1">
    <location>
        <begin position="48"/>
        <end position="64"/>
    </location>
</feature>
<dbReference type="AlphaFoldDB" id="A0A2T2WML0"/>
<evidence type="ECO:0000313" key="3">
    <source>
        <dbReference type="Proteomes" id="UP000242699"/>
    </source>
</evidence>
<proteinExistence type="predicted"/>
<evidence type="ECO:0000313" key="2">
    <source>
        <dbReference type="EMBL" id="PSR23453.1"/>
    </source>
</evidence>
<sequence>MRQNPKGERQAGSAGGLAFRGAGMLLGAGLGSLCAGALVQIADPSDALIVWGLGLGGFGGLMLLRGPTHLAGE</sequence>